<evidence type="ECO:0008006" key="3">
    <source>
        <dbReference type="Google" id="ProtNLM"/>
    </source>
</evidence>
<evidence type="ECO:0000313" key="2">
    <source>
        <dbReference type="Proteomes" id="UP001499895"/>
    </source>
</evidence>
<dbReference type="InterPro" id="IPR001387">
    <property type="entry name" value="Cro/C1-type_HTH"/>
</dbReference>
<proteinExistence type="predicted"/>
<evidence type="ECO:0000313" key="1">
    <source>
        <dbReference type="EMBL" id="GAA0470746.1"/>
    </source>
</evidence>
<protein>
    <recommendedName>
        <fullName evidence="3">HTH cro/C1-type domain-containing protein</fullName>
    </recommendedName>
</protein>
<dbReference type="SUPFAM" id="SSF48452">
    <property type="entry name" value="TPR-like"/>
    <property type="match status" value="1"/>
</dbReference>
<dbReference type="Gene3D" id="1.25.40.10">
    <property type="entry name" value="Tetratricopeptide repeat domain"/>
    <property type="match status" value="1"/>
</dbReference>
<comment type="caution">
    <text evidence="1">The sequence shown here is derived from an EMBL/GenBank/DDBJ whole genome shotgun (WGS) entry which is preliminary data.</text>
</comment>
<name>A0ABP3K4Q2_9ACTN</name>
<organism evidence="1 2">
    <name type="scientific">Streptomyces stramineus</name>
    <dbReference type="NCBI Taxonomy" id="173861"/>
    <lineage>
        <taxon>Bacteria</taxon>
        <taxon>Bacillati</taxon>
        <taxon>Actinomycetota</taxon>
        <taxon>Actinomycetes</taxon>
        <taxon>Kitasatosporales</taxon>
        <taxon>Streptomycetaceae</taxon>
        <taxon>Streptomyces</taxon>
    </lineage>
</organism>
<gene>
    <name evidence="1" type="ORF">GCM10009544_36030</name>
</gene>
<reference evidence="2" key="1">
    <citation type="journal article" date="2019" name="Int. J. Syst. Evol. Microbiol.">
        <title>The Global Catalogue of Microorganisms (GCM) 10K type strain sequencing project: providing services to taxonomists for standard genome sequencing and annotation.</title>
        <authorList>
            <consortium name="The Broad Institute Genomics Platform"/>
            <consortium name="The Broad Institute Genome Sequencing Center for Infectious Disease"/>
            <person name="Wu L."/>
            <person name="Ma J."/>
        </authorList>
    </citation>
    <scope>NUCLEOTIDE SEQUENCE [LARGE SCALE GENOMIC DNA]</scope>
    <source>
        <strain evidence="2">JCM 10649</strain>
    </source>
</reference>
<dbReference type="InterPro" id="IPR011990">
    <property type="entry name" value="TPR-like_helical_dom_sf"/>
</dbReference>
<keyword evidence="2" id="KW-1185">Reference proteome</keyword>
<dbReference type="Proteomes" id="UP001499895">
    <property type="component" value="Unassembled WGS sequence"/>
</dbReference>
<dbReference type="EMBL" id="BAAAHB010000038">
    <property type="protein sequence ID" value="GAA0470746.1"/>
    <property type="molecule type" value="Genomic_DNA"/>
</dbReference>
<dbReference type="CDD" id="cd00093">
    <property type="entry name" value="HTH_XRE"/>
    <property type="match status" value="1"/>
</dbReference>
<accession>A0ABP3K4Q2</accession>
<sequence length="414" mass="45150">MAARMRKRGLSQAELAEEINDGVEKLTGRRGNASDRTVRRYLSGETRWPQARQRVVMEALFGCTAEELGFTPRAGRAQGESTPASPVQEEPVQRRAFIAGTALSVTALTGSARPTVGTADVQRLRGALTALWLLDDQEGGGPALEGRALALSRQAMSLQQNGSATQRVRGRLYGLAAAFTATAMWAAVDSRQLDRAQRHMESAVTLAGLSGDGQIQHEIWRYATALAGQRGRWQDAVSASEAAMRTSAHRSDPLYASLSHARLALYLPHSGMQSRALRSLDRAATAYSRADLNAHRPSSMDFFTHAELNGLTGITFLRLGRFAQAESHIHRCLSTLRPEQHRNRALYTVQLALAQLEQGDLGQACGTALRVSPPRGSGANSTVRHLLGTFNKKLNVRAPDAQFTRDWNEHIRAI</sequence>